<dbReference type="GO" id="GO:0005783">
    <property type="term" value="C:endoplasmic reticulum"/>
    <property type="evidence" value="ECO:0007669"/>
    <property type="project" value="UniProtKB-ARBA"/>
</dbReference>
<dbReference type="PANTHER" id="PTHR47374">
    <property type="entry name" value="ENDOSOME ANTIGEN-LIKE PROTEIN, PUTATIVE (DUF3444)-RELATED"/>
    <property type="match status" value="1"/>
</dbReference>
<feature type="region of interest" description="Disordered" evidence="1">
    <location>
        <begin position="136"/>
        <end position="181"/>
    </location>
</feature>
<feature type="domain" description="J" evidence="2">
    <location>
        <begin position="66"/>
        <end position="130"/>
    </location>
</feature>
<dbReference type="InterPro" id="IPR036869">
    <property type="entry name" value="J_dom_sf"/>
</dbReference>
<evidence type="ECO:0000313" key="4">
    <source>
        <dbReference type="Proteomes" id="UP000243459"/>
    </source>
</evidence>
<feature type="compositionally biased region" description="Polar residues" evidence="1">
    <location>
        <begin position="414"/>
        <end position="434"/>
    </location>
</feature>
<feature type="compositionally biased region" description="Polar residues" evidence="1">
    <location>
        <begin position="352"/>
        <end position="370"/>
    </location>
</feature>
<proteinExistence type="predicted"/>
<feature type="compositionally biased region" description="Polar residues" evidence="1">
    <location>
        <begin position="147"/>
        <end position="181"/>
    </location>
</feature>
<accession>A0A5P1EP38</accession>
<name>A0A5P1EP38_ASPOF</name>
<dbReference type="PANTHER" id="PTHR47374:SF6">
    <property type="entry name" value="ENDOSOME ANTIGEN-LIKE PROTEIN, PUTATIVE (DUF3444)-RELATED"/>
    <property type="match status" value="1"/>
</dbReference>
<feature type="compositionally biased region" description="Basic and acidic residues" evidence="1">
    <location>
        <begin position="278"/>
        <end position="315"/>
    </location>
</feature>
<dbReference type="SUPFAM" id="SSF46565">
    <property type="entry name" value="Chaperone J-domain"/>
    <property type="match status" value="1"/>
</dbReference>
<dbReference type="AlphaFoldDB" id="A0A5P1EP38"/>
<dbReference type="InterPro" id="IPR024593">
    <property type="entry name" value="DUF3444"/>
</dbReference>
<feature type="compositionally biased region" description="Polar residues" evidence="1">
    <location>
        <begin position="254"/>
        <end position="263"/>
    </location>
</feature>
<dbReference type="EMBL" id="CM007385">
    <property type="protein sequence ID" value="ONK67544.1"/>
    <property type="molecule type" value="Genomic_DNA"/>
</dbReference>
<dbReference type="OMA" id="CFEERQV"/>
<evidence type="ECO:0000256" key="1">
    <source>
        <dbReference type="SAM" id="MobiDB-lite"/>
    </source>
</evidence>
<dbReference type="Pfam" id="PF11926">
    <property type="entry name" value="DUF3444"/>
    <property type="match status" value="2"/>
</dbReference>
<dbReference type="OrthoDB" id="10250354at2759"/>
<dbReference type="SMART" id="SM00271">
    <property type="entry name" value="DnaJ"/>
    <property type="match status" value="1"/>
</dbReference>
<dbReference type="Proteomes" id="UP000243459">
    <property type="component" value="Chromosome 5"/>
</dbReference>
<dbReference type="PROSITE" id="PS50076">
    <property type="entry name" value="DNAJ_2"/>
    <property type="match status" value="1"/>
</dbReference>
<feature type="compositionally biased region" description="Basic residues" evidence="1">
    <location>
        <begin position="317"/>
        <end position="328"/>
    </location>
</feature>
<reference evidence="4" key="1">
    <citation type="journal article" date="2017" name="Nat. Commun.">
        <title>The asparagus genome sheds light on the origin and evolution of a young Y chromosome.</title>
        <authorList>
            <person name="Harkess A."/>
            <person name="Zhou J."/>
            <person name="Xu C."/>
            <person name="Bowers J.E."/>
            <person name="Van der Hulst R."/>
            <person name="Ayyampalayam S."/>
            <person name="Mercati F."/>
            <person name="Riccardi P."/>
            <person name="McKain M.R."/>
            <person name="Kakrana A."/>
            <person name="Tang H."/>
            <person name="Ray J."/>
            <person name="Groenendijk J."/>
            <person name="Arikit S."/>
            <person name="Mathioni S.M."/>
            <person name="Nakano M."/>
            <person name="Shan H."/>
            <person name="Telgmann-Rauber A."/>
            <person name="Kanno A."/>
            <person name="Yue Z."/>
            <person name="Chen H."/>
            <person name="Li W."/>
            <person name="Chen Y."/>
            <person name="Xu X."/>
            <person name="Zhang Y."/>
            <person name="Luo S."/>
            <person name="Chen H."/>
            <person name="Gao J."/>
            <person name="Mao Z."/>
            <person name="Pires J.C."/>
            <person name="Luo M."/>
            <person name="Kudrna D."/>
            <person name="Wing R.A."/>
            <person name="Meyers B.C."/>
            <person name="Yi K."/>
            <person name="Kong H."/>
            <person name="Lavrijsen P."/>
            <person name="Sunseri F."/>
            <person name="Falavigna A."/>
            <person name="Ye Y."/>
            <person name="Leebens-Mack J.H."/>
            <person name="Chen G."/>
        </authorList>
    </citation>
    <scope>NUCLEOTIDE SEQUENCE [LARGE SCALE GENOMIC DNA]</scope>
    <source>
        <strain evidence="4">cv. DH0086</strain>
    </source>
</reference>
<gene>
    <name evidence="3" type="ORF">A4U43_C05F1140</name>
</gene>
<sequence>MECNREEAMRAKGIAESKMLNKDFTGARKIVLKAQKLYPDLENVLQMLTVCEVHCSAENKINGEIDWYGILQVIPTADELTIKKQYRKLALLLHPDKNKFGGAEAAFKLVGEAHRTLTDKSKRVLHDMKRGVNFRTVSARQPAPHVNRSSLTKKQPGVASSSANGASTQSNNLNHQQSPPFSSNQTFWTICTSCGIRYQYYQNIMNRSIRCQSCKQPFIAYDLSAHSVPSAAPWNYTEIPQKENKPSAAHCAAQRSNFGTGSNMDPRGNVGGGFGGGPHKDSNKDLKSDRDGGTANDAKFEKVKLHETSKKEQTRKPPARSRSQKRGRKAEVESIESESSDSDVIVKDGCPSGQNTGTRRSTRQKQNISYNEEKSDDDNDFMTPKNKKLRPEGMSVNEQKNASKFWEGNANGVIGQSTGAESKVSSDSPDTDSFSYPDPEFYNFEEERDESKFSADQIWAIYDNLDALPRFYALIRQVYSPKFRLRFNWLEYEPSGKAETLWYRGNLPIGCGSFKLGKSEHTQERLMFSHLMPLRKGTKKNTYEIFPRKSEVWALFKNWDIKWSSCSDIDRQYEYEVVEVVSDLTESDAISVVRLVRIQGFVSLFVQSRDDGSSPLRIQMKDILQFSHKVPSYRLKGSEREGVPKGSMELDCASLPLNFAETFPSISLENSKAKTEDLNSVCDNFPSDLAGEEEGPNCSSKCGSELDGVAFEELKRGQNHVESEQIGTEHAQDAGIRKPAMNNNSQPSSSPQYEYPDSEFHYFEEEKSTDKFEEGQIWALYSDLNKNPNYYGLITKVESESFRVHVTWLEGYCEREQEVNWYKRELPVGCGAFKTVEDGFVSDTTDTFSHLVHSTNKGNDYVIYPQLGQIWAIYKNWSFGWSFSDVESCEFDLVEIVAVSSSGFKVLVLSKVNGYSCVFTGKGRGIPSKIVDIPISERLKFSHRIPAFRLTEERGGKLRGCWELDPASVPDILLFANS</sequence>
<evidence type="ECO:0000259" key="2">
    <source>
        <dbReference type="PROSITE" id="PS50076"/>
    </source>
</evidence>
<dbReference type="Gramene" id="ONK67544">
    <property type="protein sequence ID" value="ONK67544"/>
    <property type="gene ID" value="A4U43_C05F1140"/>
</dbReference>
<dbReference type="CDD" id="cd06257">
    <property type="entry name" value="DnaJ"/>
    <property type="match status" value="1"/>
</dbReference>
<feature type="region of interest" description="Disordered" evidence="1">
    <location>
        <begin position="245"/>
        <end position="437"/>
    </location>
</feature>
<feature type="region of interest" description="Disordered" evidence="1">
    <location>
        <begin position="719"/>
        <end position="755"/>
    </location>
</feature>
<dbReference type="Pfam" id="PF00226">
    <property type="entry name" value="DnaJ"/>
    <property type="match status" value="1"/>
</dbReference>
<dbReference type="InterPro" id="IPR001623">
    <property type="entry name" value="DnaJ_domain"/>
</dbReference>
<dbReference type="Gene3D" id="1.10.287.110">
    <property type="entry name" value="DnaJ domain"/>
    <property type="match status" value="1"/>
</dbReference>
<dbReference type="PRINTS" id="PR00625">
    <property type="entry name" value="JDOMAIN"/>
</dbReference>
<evidence type="ECO:0000313" key="3">
    <source>
        <dbReference type="EMBL" id="ONK67544.1"/>
    </source>
</evidence>
<feature type="compositionally biased region" description="Low complexity" evidence="1">
    <location>
        <begin position="742"/>
        <end position="752"/>
    </location>
</feature>
<organism evidence="3 4">
    <name type="scientific">Asparagus officinalis</name>
    <name type="common">Garden asparagus</name>
    <dbReference type="NCBI Taxonomy" id="4686"/>
    <lineage>
        <taxon>Eukaryota</taxon>
        <taxon>Viridiplantae</taxon>
        <taxon>Streptophyta</taxon>
        <taxon>Embryophyta</taxon>
        <taxon>Tracheophyta</taxon>
        <taxon>Spermatophyta</taxon>
        <taxon>Magnoliopsida</taxon>
        <taxon>Liliopsida</taxon>
        <taxon>Asparagales</taxon>
        <taxon>Asparagaceae</taxon>
        <taxon>Asparagoideae</taxon>
        <taxon>Asparagus</taxon>
    </lineage>
</organism>
<keyword evidence="4" id="KW-1185">Reference proteome</keyword>
<protein>
    <recommendedName>
        <fullName evidence="2">J domain-containing protein</fullName>
    </recommendedName>
</protein>